<dbReference type="SUPFAM" id="SSF54160">
    <property type="entry name" value="Chromo domain-like"/>
    <property type="match status" value="1"/>
</dbReference>
<dbReference type="OMA" id="HKFFDIE"/>
<feature type="domain" description="MSL3 chromodomain-like" evidence="8">
    <location>
        <begin position="51"/>
        <end position="103"/>
    </location>
</feature>
<evidence type="ECO:0000313" key="9">
    <source>
        <dbReference type="EMBL" id="EME31076.1"/>
    </source>
</evidence>
<feature type="compositionally biased region" description="Basic and acidic residues" evidence="6">
    <location>
        <begin position="129"/>
        <end position="138"/>
    </location>
</feature>
<keyword evidence="4" id="KW-0804">Transcription</keyword>
<protein>
    <submittedName>
        <fullName evidence="9">Chromatin binding protein isoform 2</fullName>
    </submittedName>
</protein>
<dbReference type="InterPro" id="IPR053820">
    <property type="entry name" value="MSL3_chromo-like"/>
</dbReference>
<dbReference type="Pfam" id="PF05712">
    <property type="entry name" value="MRG"/>
    <property type="match status" value="1"/>
</dbReference>
<evidence type="ECO:0000259" key="7">
    <source>
        <dbReference type="Pfam" id="PF05712"/>
    </source>
</evidence>
<comment type="subcellular location">
    <subcellularLocation>
        <location evidence="1">Nucleus</location>
    </subcellularLocation>
</comment>
<dbReference type="InterPro" id="IPR016197">
    <property type="entry name" value="Chromo-like_dom_sf"/>
</dbReference>
<feature type="region of interest" description="Disordered" evidence="6">
    <location>
        <begin position="108"/>
        <end position="138"/>
    </location>
</feature>
<dbReference type="STRING" id="130081.M2W5L4"/>
<accession>M2W5L4</accession>
<evidence type="ECO:0000256" key="6">
    <source>
        <dbReference type="SAM" id="MobiDB-lite"/>
    </source>
</evidence>
<dbReference type="EMBL" id="KB454494">
    <property type="protein sequence ID" value="EME31076.1"/>
    <property type="molecule type" value="Genomic_DNA"/>
</dbReference>
<dbReference type="eggNOG" id="KOG3001">
    <property type="taxonomic scope" value="Eukaryota"/>
</dbReference>
<evidence type="ECO:0000256" key="4">
    <source>
        <dbReference type="ARBA" id="ARBA00023163"/>
    </source>
</evidence>
<keyword evidence="2" id="KW-0156">Chromatin regulator</keyword>
<dbReference type="GO" id="GO:0006325">
    <property type="term" value="P:chromatin organization"/>
    <property type="evidence" value="ECO:0007669"/>
    <property type="project" value="UniProtKB-KW"/>
</dbReference>
<dbReference type="GeneID" id="17089757"/>
<evidence type="ECO:0000313" key="10">
    <source>
        <dbReference type="Proteomes" id="UP000030680"/>
    </source>
</evidence>
<dbReference type="Proteomes" id="UP000030680">
    <property type="component" value="Unassembled WGS sequence"/>
</dbReference>
<proteinExistence type="predicted"/>
<dbReference type="InterPro" id="IPR038217">
    <property type="entry name" value="MRG_C_sf"/>
</dbReference>
<dbReference type="OrthoDB" id="124855at2759"/>
<dbReference type="PANTHER" id="PTHR10880">
    <property type="entry name" value="MORTALITY FACTOR 4-LIKE PROTEIN"/>
    <property type="match status" value="1"/>
</dbReference>
<dbReference type="GO" id="GO:0006355">
    <property type="term" value="P:regulation of DNA-templated transcription"/>
    <property type="evidence" value="ECO:0007669"/>
    <property type="project" value="InterPro"/>
</dbReference>
<feature type="domain" description="MRG" evidence="7">
    <location>
        <begin position="124"/>
        <end position="299"/>
    </location>
</feature>
<keyword evidence="10" id="KW-1185">Reference proteome</keyword>
<dbReference type="Gene3D" id="1.10.274.30">
    <property type="entry name" value="MRG domain"/>
    <property type="match status" value="1"/>
</dbReference>
<evidence type="ECO:0000256" key="2">
    <source>
        <dbReference type="ARBA" id="ARBA00022853"/>
    </source>
</evidence>
<dbReference type="GO" id="GO:0000123">
    <property type="term" value="C:histone acetyltransferase complex"/>
    <property type="evidence" value="ECO:0007669"/>
    <property type="project" value="TreeGrafter"/>
</dbReference>
<reference evidence="10" key="1">
    <citation type="journal article" date="2013" name="Science">
        <title>Gene transfer from bacteria and archaea facilitated evolution of an extremophilic eukaryote.</title>
        <authorList>
            <person name="Schonknecht G."/>
            <person name="Chen W.H."/>
            <person name="Ternes C.M."/>
            <person name="Barbier G.G."/>
            <person name="Shrestha R.P."/>
            <person name="Stanke M."/>
            <person name="Brautigam A."/>
            <person name="Baker B.J."/>
            <person name="Banfield J.F."/>
            <person name="Garavito R.M."/>
            <person name="Carr K."/>
            <person name="Wilkerson C."/>
            <person name="Rensing S.A."/>
            <person name="Gagneul D."/>
            <person name="Dickenson N.E."/>
            <person name="Oesterhelt C."/>
            <person name="Lercher M.J."/>
            <person name="Weber A.P."/>
        </authorList>
    </citation>
    <scope>NUCLEOTIDE SEQUENCE [LARGE SCALE GENOMIC DNA]</scope>
    <source>
        <strain evidence="10">074W</strain>
    </source>
</reference>
<evidence type="ECO:0000259" key="8">
    <source>
        <dbReference type="Pfam" id="PF22732"/>
    </source>
</evidence>
<organism evidence="9 10">
    <name type="scientific">Galdieria sulphuraria</name>
    <name type="common">Red alga</name>
    <dbReference type="NCBI Taxonomy" id="130081"/>
    <lineage>
        <taxon>Eukaryota</taxon>
        <taxon>Rhodophyta</taxon>
        <taxon>Bangiophyceae</taxon>
        <taxon>Galdieriales</taxon>
        <taxon>Galdieriaceae</taxon>
        <taxon>Galdieria</taxon>
    </lineage>
</organism>
<sequence>MAACSTETMEGEAQKKFTTGDKAYVKKDSMMYEIVVGCNRSCPCRDSQCIAQIQQVAEPTVANGTARYFVHYVSWNESFDEWVEELDLYPFNAESQQLMNDLRQQALTEKDTENSVPEQENQLKRKRPSKETEKREEPLDAYSLFNIPGSLKRQLMDEWETVTREKMTLTLPREYTVRRILEIWATTKSKQSDSNKDDSTVQEFVNGIFELFNISLGKMLLYRYERPQHNQIFHENESPPEPIDVYGAEHLLRLFVKLPGLVRHLQVPEEAVLNIAQKSYEMLRFLQKNSRKFFSPQYEPLKSQDDSVQGENEDDMDEE</sequence>
<dbReference type="Gramene" id="EME31076">
    <property type="protein sequence ID" value="EME31076"/>
    <property type="gene ID" value="Gasu_15800"/>
</dbReference>
<evidence type="ECO:0000256" key="3">
    <source>
        <dbReference type="ARBA" id="ARBA00023015"/>
    </source>
</evidence>
<dbReference type="PIRSF" id="PIRSF038133">
    <property type="entry name" value="HAT_Nua4_EAF3/MRG15"/>
    <property type="match status" value="1"/>
</dbReference>
<keyword evidence="5" id="KW-0539">Nucleus</keyword>
<name>M2W5L4_GALSU</name>
<dbReference type="InterPro" id="IPR026541">
    <property type="entry name" value="MRG_dom"/>
</dbReference>
<dbReference type="AlphaFoldDB" id="M2W5L4"/>
<evidence type="ECO:0000256" key="5">
    <source>
        <dbReference type="ARBA" id="ARBA00023242"/>
    </source>
</evidence>
<gene>
    <name evidence="9" type="ORF">Gasu_15800</name>
</gene>
<dbReference type="GO" id="GO:0005634">
    <property type="term" value="C:nucleus"/>
    <property type="evidence" value="ECO:0007669"/>
    <property type="project" value="UniProtKB-SubCell"/>
</dbReference>
<dbReference type="InterPro" id="IPR008676">
    <property type="entry name" value="MRG"/>
</dbReference>
<keyword evidence="3" id="KW-0805">Transcription regulation</keyword>
<dbReference type="PROSITE" id="PS51640">
    <property type="entry name" value="MRG"/>
    <property type="match status" value="1"/>
</dbReference>
<dbReference type="Gene3D" id="2.30.30.140">
    <property type="match status" value="1"/>
</dbReference>
<dbReference type="PANTHER" id="PTHR10880:SF15">
    <property type="entry name" value="MSL COMPLEX SUBUNIT 3"/>
    <property type="match status" value="1"/>
</dbReference>
<dbReference type="RefSeq" id="XP_005707596.1">
    <property type="nucleotide sequence ID" value="XM_005707539.1"/>
</dbReference>
<feature type="region of interest" description="Disordered" evidence="6">
    <location>
        <begin position="296"/>
        <end position="319"/>
    </location>
</feature>
<evidence type="ECO:0000256" key="1">
    <source>
        <dbReference type="ARBA" id="ARBA00004123"/>
    </source>
</evidence>
<dbReference type="Pfam" id="PF22732">
    <property type="entry name" value="MSL3_chromo-like"/>
    <property type="match status" value="1"/>
</dbReference>